<feature type="compositionally biased region" description="Basic and acidic residues" evidence="1">
    <location>
        <begin position="117"/>
        <end position="127"/>
    </location>
</feature>
<feature type="region of interest" description="Disordered" evidence="1">
    <location>
        <begin position="313"/>
        <end position="351"/>
    </location>
</feature>
<dbReference type="PANTHER" id="PTHR12774">
    <property type="entry name" value="PEROXISOMAL BIOGENESIS FACTOR 19"/>
    <property type="match status" value="1"/>
</dbReference>
<dbReference type="Proteomes" id="UP000053317">
    <property type="component" value="Unassembled WGS sequence"/>
</dbReference>
<gene>
    <name evidence="2" type="ORF">UCRPC4_g04143</name>
</gene>
<feature type="compositionally biased region" description="Low complexity" evidence="1">
    <location>
        <begin position="47"/>
        <end position="67"/>
    </location>
</feature>
<dbReference type="EMBL" id="LCWF01000095">
    <property type="protein sequence ID" value="KKY20676.1"/>
    <property type="molecule type" value="Genomic_DNA"/>
</dbReference>
<comment type="caution">
    <text evidence="2">The sequence shown here is derived from an EMBL/GenBank/DDBJ whole genome shotgun (WGS) entry which is preliminary data.</text>
</comment>
<dbReference type="InterPro" id="IPR038322">
    <property type="entry name" value="Pex19_C_sf"/>
</dbReference>
<evidence type="ECO:0000313" key="2">
    <source>
        <dbReference type="EMBL" id="KKY20676.1"/>
    </source>
</evidence>
<evidence type="ECO:0000256" key="1">
    <source>
        <dbReference type="SAM" id="MobiDB-lite"/>
    </source>
</evidence>
<name>A0A0G2EEG6_PHACM</name>
<sequence length="351" mass="38034">MSEKEPAPPVQDPPPKSPTAEDYDSDPGYEDLDDILDQFNPSTAPKPSSSQNAPTAAQTAPPASGPGRPALSAQPSNQSEAEFVAQLQAEFEKTMANLGSPPSDAKEQASEITGMGKEIEEFTRNMEKQGLQPEDLLRAILGEEGIDPSKLPPAGSSDTKTDEGDKAGSASESKGSFDETIRKTLERMQASDSSARDADQSTSDSDEDILAQLMKAMESADSGGGGDDGDLSNLFLNMMHQLTSKDLLYEPMKELDDKFPDWLDKNREKLKSEDLQRYETQKIIVKEIVDKFEEKTYDDSNEKDRAFVWEKMQKMQAEGSPPDDLISAPFPGAFGPGSGEGQDPLGGCPTQ</sequence>
<feature type="compositionally biased region" description="Basic and acidic residues" evidence="1">
    <location>
        <begin position="175"/>
        <end position="186"/>
    </location>
</feature>
<feature type="compositionally biased region" description="Pro residues" evidence="1">
    <location>
        <begin position="7"/>
        <end position="17"/>
    </location>
</feature>
<dbReference type="GO" id="GO:0005778">
    <property type="term" value="C:peroxisomal membrane"/>
    <property type="evidence" value="ECO:0007669"/>
    <property type="project" value="TreeGrafter"/>
</dbReference>
<evidence type="ECO:0000313" key="3">
    <source>
        <dbReference type="Proteomes" id="UP000053317"/>
    </source>
</evidence>
<keyword evidence="3" id="KW-1185">Reference proteome</keyword>
<dbReference type="PANTHER" id="PTHR12774:SF2">
    <property type="entry name" value="PEROXISOMAL BIOGENESIS FACTOR 19"/>
    <property type="match status" value="1"/>
</dbReference>
<dbReference type="AlphaFoldDB" id="A0A0G2EEG6"/>
<reference evidence="2 3" key="2">
    <citation type="submission" date="2015-05" db="EMBL/GenBank/DDBJ databases">
        <authorList>
            <person name="Morales-Cruz A."/>
            <person name="Amrine K.C."/>
            <person name="Cantu D."/>
        </authorList>
    </citation>
    <scope>NUCLEOTIDE SEQUENCE [LARGE SCALE GENOMIC DNA]</scope>
    <source>
        <strain evidence="2">UCRPC4</strain>
    </source>
</reference>
<feature type="region of interest" description="Disordered" evidence="1">
    <location>
        <begin position="1"/>
        <end position="229"/>
    </location>
</feature>
<dbReference type="GO" id="GO:0045046">
    <property type="term" value="P:protein import into peroxisome membrane"/>
    <property type="evidence" value="ECO:0007669"/>
    <property type="project" value="TreeGrafter"/>
</dbReference>
<dbReference type="OrthoDB" id="21292at2759"/>
<organism evidence="2 3">
    <name type="scientific">Phaeomoniella chlamydospora</name>
    <name type="common">Phaeoacremonium chlamydosporum</name>
    <dbReference type="NCBI Taxonomy" id="158046"/>
    <lineage>
        <taxon>Eukaryota</taxon>
        <taxon>Fungi</taxon>
        <taxon>Dikarya</taxon>
        <taxon>Ascomycota</taxon>
        <taxon>Pezizomycotina</taxon>
        <taxon>Eurotiomycetes</taxon>
        <taxon>Chaetothyriomycetidae</taxon>
        <taxon>Phaeomoniellales</taxon>
        <taxon>Phaeomoniellaceae</taxon>
        <taxon>Phaeomoniella</taxon>
    </lineage>
</organism>
<dbReference type="InterPro" id="IPR006708">
    <property type="entry name" value="Pex19"/>
</dbReference>
<feature type="compositionally biased region" description="Acidic residues" evidence="1">
    <location>
        <begin position="21"/>
        <end position="36"/>
    </location>
</feature>
<proteinExistence type="predicted"/>
<reference evidence="2 3" key="1">
    <citation type="submission" date="2015-05" db="EMBL/GenBank/DDBJ databases">
        <title>Distinctive expansion of gene families associated with plant cell wall degradation and secondary metabolism in the genomes of grapevine trunk pathogens.</title>
        <authorList>
            <person name="Lawrence D.P."/>
            <person name="Travadon R."/>
            <person name="Rolshausen P.E."/>
            <person name="Baumgartner K."/>
        </authorList>
    </citation>
    <scope>NUCLEOTIDE SEQUENCE [LARGE SCALE GENOMIC DNA]</scope>
    <source>
        <strain evidence="2">UCRPC4</strain>
    </source>
</reference>
<accession>A0A0G2EEG6</accession>
<protein>
    <submittedName>
        <fullName evidence="2">Putative farnesylated protein pex19</fullName>
    </submittedName>
</protein>
<dbReference type="Pfam" id="PF04614">
    <property type="entry name" value="Pex19"/>
    <property type="match status" value="1"/>
</dbReference>
<dbReference type="GO" id="GO:0033328">
    <property type="term" value="F:peroxisome membrane targeting sequence binding"/>
    <property type="evidence" value="ECO:0007669"/>
    <property type="project" value="TreeGrafter"/>
</dbReference>
<dbReference type="Gene3D" id="1.20.120.900">
    <property type="entry name" value="Pex19, mPTS binding domain"/>
    <property type="match status" value="1"/>
</dbReference>